<organism evidence="1 2">
    <name type="scientific">Pistacia atlantica</name>
    <dbReference type="NCBI Taxonomy" id="434234"/>
    <lineage>
        <taxon>Eukaryota</taxon>
        <taxon>Viridiplantae</taxon>
        <taxon>Streptophyta</taxon>
        <taxon>Embryophyta</taxon>
        <taxon>Tracheophyta</taxon>
        <taxon>Spermatophyta</taxon>
        <taxon>Magnoliopsida</taxon>
        <taxon>eudicotyledons</taxon>
        <taxon>Gunneridae</taxon>
        <taxon>Pentapetalae</taxon>
        <taxon>rosids</taxon>
        <taxon>malvids</taxon>
        <taxon>Sapindales</taxon>
        <taxon>Anacardiaceae</taxon>
        <taxon>Pistacia</taxon>
    </lineage>
</organism>
<evidence type="ECO:0000313" key="1">
    <source>
        <dbReference type="EMBL" id="KAJ0093027.1"/>
    </source>
</evidence>
<dbReference type="EMBL" id="CM047903">
    <property type="protein sequence ID" value="KAJ0093027.1"/>
    <property type="molecule type" value="Genomic_DNA"/>
</dbReference>
<keyword evidence="2" id="KW-1185">Reference proteome</keyword>
<dbReference type="Proteomes" id="UP001164250">
    <property type="component" value="Chromosome 7"/>
</dbReference>
<evidence type="ECO:0000313" key="2">
    <source>
        <dbReference type="Proteomes" id="UP001164250"/>
    </source>
</evidence>
<comment type="caution">
    <text evidence="1">The sequence shown here is derived from an EMBL/GenBank/DDBJ whole genome shotgun (WGS) entry which is preliminary data.</text>
</comment>
<name>A0ACC1B2A2_9ROSI</name>
<gene>
    <name evidence="1" type="ORF">Patl1_25739</name>
</gene>
<reference evidence="2" key="1">
    <citation type="journal article" date="2023" name="G3 (Bethesda)">
        <title>Genome assembly and association tests identify interacting loci associated with vigor, precocity, and sex in interspecific pistachio rootstocks.</title>
        <authorList>
            <person name="Palmer W."/>
            <person name="Jacygrad E."/>
            <person name="Sagayaradj S."/>
            <person name="Cavanaugh K."/>
            <person name="Han R."/>
            <person name="Bertier L."/>
            <person name="Beede B."/>
            <person name="Kafkas S."/>
            <person name="Golino D."/>
            <person name="Preece J."/>
            <person name="Michelmore R."/>
        </authorList>
    </citation>
    <scope>NUCLEOTIDE SEQUENCE [LARGE SCALE GENOMIC DNA]</scope>
</reference>
<sequence>MRDLINTLTFQFSLCLDYF</sequence>
<accession>A0ACC1B2A2</accession>
<proteinExistence type="predicted"/>
<protein>
    <submittedName>
        <fullName evidence="1">Uncharacterized protein</fullName>
    </submittedName>
</protein>